<proteinExistence type="predicted"/>
<name>A0ABP1HLH1_9EUKA</name>
<sequence>MCSERVCSHVLQKSALFSNKKRRLPRLISYLLTSTMAMLKIKQLQFLQAANCLLFKGLHKHRLCTGFPGLSNPFTIKSNRVFRLTTPIIKVYGQIWEVESYLGSVEAVSLLMIQSSS</sequence>
<keyword evidence="2" id="KW-1185">Reference proteome</keyword>
<reference evidence="1 2" key="1">
    <citation type="submission" date="2024-07" db="EMBL/GenBank/DDBJ databases">
        <authorList>
            <person name="Akdeniz Z."/>
        </authorList>
    </citation>
    <scope>NUCLEOTIDE SEQUENCE [LARGE SCALE GENOMIC DNA]</scope>
</reference>
<organism evidence="1 2">
    <name type="scientific">Hexamita inflata</name>
    <dbReference type="NCBI Taxonomy" id="28002"/>
    <lineage>
        <taxon>Eukaryota</taxon>
        <taxon>Metamonada</taxon>
        <taxon>Diplomonadida</taxon>
        <taxon>Hexamitidae</taxon>
        <taxon>Hexamitinae</taxon>
        <taxon>Hexamita</taxon>
    </lineage>
</organism>
<evidence type="ECO:0000313" key="2">
    <source>
        <dbReference type="Proteomes" id="UP001642409"/>
    </source>
</evidence>
<accession>A0ABP1HLH1</accession>
<dbReference type="Proteomes" id="UP001642409">
    <property type="component" value="Unassembled WGS sequence"/>
</dbReference>
<protein>
    <submittedName>
        <fullName evidence="1">Hypothetical_protein</fullName>
    </submittedName>
</protein>
<dbReference type="EMBL" id="CAXDID020000036">
    <property type="protein sequence ID" value="CAL5997097.1"/>
    <property type="molecule type" value="Genomic_DNA"/>
</dbReference>
<evidence type="ECO:0000313" key="1">
    <source>
        <dbReference type="EMBL" id="CAL5997097.1"/>
    </source>
</evidence>
<comment type="caution">
    <text evidence="1">The sequence shown here is derived from an EMBL/GenBank/DDBJ whole genome shotgun (WGS) entry which is preliminary data.</text>
</comment>
<gene>
    <name evidence="1" type="ORF">HINF_LOCUS15077</name>
</gene>